<dbReference type="GO" id="GO:0022857">
    <property type="term" value="F:transmembrane transporter activity"/>
    <property type="evidence" value="ECO:0007669"/>
    <property type="project" value="InterPro"/>
</dbReference>
<dbReference type="InterPro" id="IPR036259">
    <property type="entry name" value="MFS_trans_sf"/>
</dbReference>
<protein>
    <recommendedName>
        <fullName evidence="9">Solute carrier family 22 member 5-like</fullName>
    </recommendedName>
</protein>
<dbReference type="PANTHER" id="PTHR24064">
    <property type="entry name" value="SOLUTE CARRIER FAMILY 22 MEMBER"/>
    <property type="match status" value="1"/>
</dbReference>
<dbReference type="InterPro" id="IPR005828">
    <property type="entry name" value="MFS_sugar_transport-like"/>
</dbReference>
<organism evidence="7 8">
    <name type="scientific">Scophthalmus maximus</name>
    <name type="common">Turbot</name>
    <name type="synonym">Psetta maxima</name>
    <dbReference type="NCBI Taxonomy" id="52904"/>
    <lineage>
        <taxon>Eukaryota</taxon>
        <taxon>Metazoa</taxon>
        <taxon>Chordata</taxon>
        <taxon>Craniata</taxon>
        <taxon>Vertebrata</taxon>
        <taxon>Euteleostomi</taxon>
        <taxon>Actinopterygii</taxon>
        <taxon>Neopterygii</taxon>
        <taxon>Teleostei</taxon>
        <taxon>Neoteleostei</taxon>
        <taxon>Acanthomorphata</taxon>
        <taxon>Carangaria</taxon>
        <taxon>Pleuronectiformes</taxon>
        <taxon>Pleuronectoidei</taxon>
        <taxon>Scophthalmidae</taxon>
        <taxon>Scophthalmus</taxon>
    </lineage>
</organism>
<dbReference type="Pfam" id="PF00083">
    <property type="entry name" value="Sugar_tr"/>
    <property type="match status" value="1"/>
</dbReference>
<evidence type="ECO:0000256" key="5">
    <source>
        <dbReference type="SAM" id="MobiDB-lite"/>
    </source>
</evidence>
<name>A0A8D2ZMK8_SCOMX</name>
<comment type="subcellular location">
    <subcellularLocation>
        <location evidence="1">Membrane</location>
        <topology evidence="1">Multi-pass membrane protein</topology>
    </subcellularLocation>
</comment>
<evidence type="ECO:0000256" key="6">
    <source>
        <dbReference type="SAM" id="Phobius"/>
    </source>
</evidence>
<evidence type="ECO:0000313" key="7">
    <source>
        <dbReference type="Ensembl" id="ENSSMAP00000004618.2"/>
    </source>
</evidence>
<evidence type="ECO:0000256" key="3">
    <source>
        <dbReference type="ARBA" id="ARBA00022989"/>
    </source>
</evidence>
<feature type="transmembrane region" description="Helical" evidence="6">
    <location>
        <begin position="254"/>
        <end position="276"/>
    </location>
</feature>
<feature type="transmembrane region" description="Helical" evidence="6">
    <location>
        <begin position="20"/>
        <end position="42"/>
    </location>
</feature>
<feature type="transmembrane region" description="Helical" evidence="6">
    <location>
        <begin position="222"/>
        <end position="242"/>
    </location>
</feature>
<keyword evidence="3 6" id="KW-1133">Transmembrane helix</keyword>
<dbReference type="GO" id="GO:0016020">
    <property type="term" value="C:membrane"/>
    <property type="evidence" value="ECO:0007669"/>
    <property type="project" value="UniProtKB-SubCell"/>
</dbReference>
<evidence type="ECO:0000313" key="8">
    <source>
        <dbReference type="Proteomes" id="UP000694558"/>
    </source>
</evidence>
<evidence type="ECO:0008006" key="9">
    <source>
        <dbReference type="Google" id="ProtNLM"/>
    </source>
</evidence>
<sequence>MRDFGEITSFLGNYGPFQMLIIVLLSLSAIPCGYMGVIVVFVSDTPEHHCRASTDSTLDRTHDPDPFPERRRRIGPDSCSRYRVRGTGSETGELANDTEGCEDGWVYSTDKYTATIVSEWGLVCDNAWKVPFSTSLFYVGVLIGSLISGQLSDRLIPESPRWLLQKGRVEEAELVIHNAAKRNRIPVPEVLFKPGECLELMQNTGENEQTYTYMDLIRTRNMWNITSLGIFIWMSVAMVFYGLSLNTSNLNGNIYLNCFISAAIDIVVYVATWLLVNQMPRPILLFSTLMFCGITILIIGLVPEDMHVMFQVLGLVGKVGVSAAYCFIYMFFTELIPTVVRNMGLGVDSTGSRIGSILCPYVIYIGVYSKILPYLIFGTFCLMAAVLSLFLPDTRNRKLPNLISQAQPIRSCCPEKTATEKADTSEGCQEMDNSATC</sequence>
<feature type="compositionally biased region" description="Basic and acidic residues" evidence="5">
    <location>
        <begin position="50"/>
        <end position="69"/>
    </location>
</feature>
<dbReference type="Proteomes" id="UP000694558">
    <property type="component" value="Chromosome 7"/>
</dbReference>
<accession>A0A8D2ZMK8</accession>
<evidence type="ECO:0000256" key="4">
    <source>
        <dbReference type="ARBA" id="ARBA00023136"/>
    </source>
</evidence>
<proteinExistence type="predicted"/>
<feature type="transmembrane region" description="Helical" evidence="6">
    <location>
        <begin position="344"/>
        <end position="365"/>
    </location>
</feature>
<dbReference type="Ensembl" id="ENSSMAT00000004689.2">
    <property type="protein sequence ID" value="ENSSMAP00000004618.2"/>
    <property type="gene ID" value="ENSSMAG00000002680.2"/>
</dbReference>
<keyword evidence="4 6" id="KW-0472">Membrane</keyword>
<keyword evidence="2 6" id="KW-0812">Transmembrane</keyword>
<reference evidence="7" key="2">
    <citation type="submission" date="2025-08" db="UniProtKB">
        <authorList>
            <consortium name="Ensembl"/>
        </authorList>
    </citation>
    <scope>IDENTIFICATION</scope>
</reference>
<feature type="transmembrane region" description="Helical" evidence="6">
    <location>
        <begin position="308"/>
        <end position="332"/>
    </location>
</feature>
<dbReference type="Gene3D" id="1.20.1250.20">
    <property type="entry name" value="MFS general substrate transporter like domains"/>
    <property type="match status" value="1"/>
</dbReference>
<dbReference type="GeneTree" id="ENSGT00940000163251"/>
<feature type="region of interest" description="Disordered" evidence="5">
    <location>
        <begin position="50"/>
        <end position="72"/>
    </location>
</feature>
<feature type="transmembrane region" description="Helical" evidence="6">
    <location>
        <begin position="371"/>
        <end position="391"/>
    </location>
</feature>
<dbReference type="SUPFAM" id="SSF103473">
    <property type="entry name" value="MFS general substrate transporter"/>
    <property type="match status" value="1"/>
</dbReference>
<evidence type="ECO:0000256" key="2">
    <source>
        <dbReference type="ARBA" id="ARBA00022692"/>
    </source>
</evidence>
<evidence type="ECO:0000256" key="1">
    <source>
        <dbReference type="ARBA" id="ARBA00004141"/>
    </source>
</evidence>
<reference evidence="7" key="1">
    <citation type="submission" date="2023-05" db="EMBL/GenBank/DDBJ databases">
        <title>High-quality long-read genome of Scophthalmus maximus.</title>
        <authorList>
            <person name="Lien S."/>
            <person name="Martinez P."/>
        </authorList>
    </citation>
    <scope>NUCLEOTIDE SEQUENCE [LARGE SCALE GENOMIC DNA]</scope>
</reference>
<dbReference type="AlphaFoldDB" id="A0A8D2ZMK8"/>
<feature type="transmembrane region" description="Helical" evidence="6">
    <location>
        <begin position="283"/>
        <end position="302"/>
    </location>
</feature>